<evidence type="ECO:0000256" key="2">
    <source>
        <dbReference type="ARBA" id="ARBA00022692"/>
    </source>
</evidence>
<dbReference type="PANTHER" id="PTHR11040">
    <property type="entry name" value="ZINC/IRON TRANSPORTER"/>
    <property type="match status" value="1"/>
</dbReference>
<dbReference type="Proteomes" id="UP000789706">
    <property type="component" value="Unassembled WGS sequence"/>
</dbReference>
<dbReference type="OrthoDB" id="448280at2759"/>
<keyword evidence="3 5" id="KW-1133">Transmembrane helix</keyword>
<keyword evidence="8" id="KW-1185">Reference proteome</keyword>
<accession>A0A9N8VVX9</accession>
<name>A0A9N8VVX9_9GLOM</name>
<evidence type="ECO:0000256" key="3">
    <source>
        <dbReference type="ARBA" id="ARBA00022989"/>
    </source>
</evidence>
<reference evidence="7" key="1">
    <citation type="submission" date="2021-06" db="EMBL/GenBank/DDBJ databases">
        <authorList>
            <person name="Kallberg Y."/>
            <person name="Tangrot J."/>
            <person name="Rosling A."/>
        </authorList>
    </citation>
    <scope>NUCLEOTIDE SEQUENCE</scope>
    <source>
        <strain evidence="7">AZ414A</strain>
    </source>
</reference>
<feature type="signal peptide" evidence="6">
    <location>
        <begin position="1"/>
        <end position="28"/>
    </location>
</feature>
<evidence type="ECO:0000256" key="4">
    <source>
        <dbReference type="ARBA" id="ARBA00023136"/>
    </source>
</evidence>
<organism evidence="7 8">
    <name type="scientific">Diversispora eburnea</name>
    <dbReference type="NCBI Taxonomy" id="1213867"/>
    <lineage>
        <taxon>Eukaryota</taxon>
        <taxon>Fungi</taxon>
        <taxon>Fungi incertae sedis</taxon>
        <taxon>Mucoromycota</taxon>
        <taxon>Glomeromycotina</taxon>
        <taxon>Glomeromycetes</taxon>
        <taxon>Diversisporales</taxon>
        <taxon>Diversisporaceae</taxon>
        <taxon>Diversispora</taxon>
    </lineage>
</organism>
<gene>
    <name evidence="7" type="ORF">DEBURN_LOCUS3030</name>
</gene>
<feature type="transmembrane region" description="Helical" evidence="5">
    <location>
        <begin position="263"/>
        <end position="282"/>
    </location>
</feature>
<dbReference type="GO" id="GO:0005886">
    <property type="term" value="C:plasma membrane"/>
    <property type="evidence" value="ECO:0007669"/>
    <property type="project" value="TreeGrafter"/>
</dbReference>
<dbReference type="Pfam" id="PF02535">
    <property type="entry name" value="Zip"/>
    <property type="match status" value="2"/>
</dbReference>
<feature type="transmembrane region" description="Helical" evidence="5">
    <location>
        <begin position="59"/>
        <end position="82"/>
    </location>
</feature>
<evidence type="ECO:0000313" key="8">
    <source>
        <dbReference type="Proteomes" id="UP000789706"/>
    </source>
</evidence>
<feature type="transmembrane region" description="Helical" evidence="5">
    <location>
        <begin position="224"/>
        <end position="243"/>
    </location>
</feature>
<dbReference type="PANTHER" id="PTHR11040:SF44">
    <property type="entry name" value="PROTEIN ZNTC-RELATED"/>
    <property type="match status" value="1"/>
</dbReference>
<dbReference type="InterPro" id="IPR003689">
    <property type="entry name" value="ZIP"/>
</dbReference>
<feature type="chain" id="PRO_5040179843" evidence="6">
    <location>
        <begin position="29"/>
        <end position="286"/>
    </location>
</feature>
<feature type="transmembrane region" description="Helical" evidence="5">
    <location>
        <begin position="94"/>
        <end position="116"/>
    </location>
</feature>
<dbReference type="GO" id="GO:0005385">
    <property type="term" value="F:zinc ion transmembrane transporter activity"/>
    <property type="evidence" value="ECO:0007669"/>
    <property type="project" value="TreeGrafter"/>
</dbReference>
<keyword evidence="6" id="KW-0732">Signal</keyword>
<dbReference type="EMBL" id="CAJVPK010000180">
    <property type="protein sequence ID" value="CAG8468272.1"/>
    <property type="molecule type" value="Genomic_DNA"/>
</dbReference>
<evidence type="ECO:0000256" key="6">
    <source>
        <dbReference type="SAM" id="SignalP"/>
    </source>
</evidence>
<evidence type="ECO:0000313" key="7">
    <source>
        <dbReference type="EMBL" id="CAG8468272.1"/>
    </source>
</evidence>
<sequence>MKVTKKNCFNLLILSILLLLPFADSVYAVKRGKRDTETEGKEATPSCESEKINPENYDIRLHVGSLFIILVTSSFGAFLPVITKKNPKFKLPQTIYFVCKHFGTGVILATSFIHMIPSSFESLTNECLGEVWTEYSAWAGAIAMMAALFVFFIEYMSINKQQTLGVFILEVGLGLGSRIAETSFSEKSIKPWLMALVYGTTTPIGIAIGIIAHESYDPGTATAIIVQGVLDSVSAGILLYVALVELIAHDFIFDPNFRKKSNLTQTLGFVCLTLGAGAMAVIGRWA</sequence>
<comment type="subcellular location">
    <subcellularLocation>
        <location evidence="1">Membrane</location>
        <topology evidence="1">Multi-pass membrane protein</topology>
    </subcellularLocation>
</comment>
<keyword evidence="2 5" id="KW-0812">Transmembrane</keyword>
<comment type="caution">
    <text evidence="7">The sequence shown here is derived from an EMBL/GenBank/DDBJ whole genome shotgun (WGS) entry which is preliminary data.</text>
</comment>
<keyword evidence="4 5" id="KW-0472">Membrane</keyword>
<feature type="transmembrane region" description="Helical" evidence="5">
    <location>
        <begin position="136"/>
        <end position="156"/>
    </location>
</feature>
<proteinExistence type="predicted"/>
<dbReference type="AlphaFoldDB" id="A0A9N8VVX9"/>
<evidence type="ECO:0000256" key="5">
    <source>
        <dbReference type="SAM" id="Phobius"/>
    </source>
</evidence>
<evidence type="ECO:0000256" key="1">
    <source>
        <dbReference type="ARBA" id="ARBA00004141"/>
    </source>
</evidence>
<protein>
    <submittedName>
        <fullName evidence="7">10546_t:CDS:1</fullName>
    </submittedName>
</protein>
<feature type="transmembrane region" description="Helical" evidence="5">
    <location>
        <begin position="192"/>
        <end position="212"/>
    </location>
</feature>